<evidence type="ECO:0000313" key="2">
    <source>
        <dbReference type="Proteomes" id="UP001203297"/>
    </source>
</evidence>
<proteinExistence type="predicted"/>
<accession>A0AAD4QML5</accession>
<name>A0AAD4QML5_9AGAM</name>
<dbReference type="EMBL" id="WTXG01000025">
    <property type="protein sequence ID" value="KAI0299037.1"/>
    <property type="molecule type" value="Genomic_DNA"/>
</dbReference>
<sequence>MQLTGSHEWPHAFLITSPTVQTTRTSIFIRGQPAWLLDYTILQGGTVVPQRFWSPQNPSDTQVPLHMPIFFVHKDRKNFGLPLIRAAAGDCMGLLDARIAAPVGDCSTMYIRISWPGYDDWPTQIMTKDQTSAHRTIILEKFAKRVASGVCRFLDVSPSDNICAMMISG</sequence>
<reference evidence="1" key="1">
    <citation type="journal article" date="2022" name="New Phytol.">
        <title>Evolutionary transition to the ectomycorrhizal habit in the genomes of a hyperdiverse lineage of mushroom-forming fungi.</title>
        <authorList>
            <person name="Looney B."/>
            <person name="Miyauchi S."/>
            <person name="Morin E."/>
            <person name="Drula E."/>
            <person name="Courty P.E."/>
            <person name="Kohler A."/>
            <person name="Kuo A."/>
            <person name="LaButti K."/>
            <person name="Pangilinan J."/>
            <person name="Lipzen A."/>
            <person name="Riley R."/>
            <person name="Andreopoulos W."/>
            <person name="He G."/>
            <person name="Johnson J."/>
            <person name="Nolan M."/>
            <person name="Tritt A."/>
            <person name="Barry K.W."/>
            <person name="Grigoriev I.V."/>
            <person name="Nagy L.G."/>
            <person name="Hibbett D."/>
            <person name="Henrissat B."/>
            <person name="Matheny P.B."/>
            <person name="Labbe J."/>
            <person name="Martin F.M."/>
        </authorList>
    </citation>
    <scope>NUCLEOTIDE SEQUENCE</scope>
    <source>
        <strain evidence="1">BPL690</strain>
    </source>
</reference>
<evidence type="ECO:0000313" key="1">
    <source>
        <dbReference type="EMBL" id="KAI0299037.1"/>
    </source>
</evidence>
<dbReference type="Proteomes" id="UP001203297">
    <property type="component" value="Unassembled WGS sequence"/>
</dbReference>
<organism evidence="1 2">
    <name type="scientific">Multifurca ochricompacta</name>
    <dbReference type="NCBI Taxonomy" id="376703"/>
    <lineage>
        <taxon>Eukaryota</taxon>
        <taxon>Fungi</taxon>
        <taxon>Dikarya</taxon>
        <taxon>Basidiomycota</taxon>
        <taxon>Agaricomycotina</taxon>
        <taxon>Agaricomycetes</taxon>
        <taxon>Russulales</taxon>
        <taxon>Russulaceae</taxon>
        <taxon>Multifurca</taxon>
    </lineage>
</organism>
<protein>
    <submittedName>
        <fullName evidence="1">Uncharacterized protein</fullName>
    </submittedName>
</protein>
<keyword evidence="2" id="KW-1185">Reference proteome</keyword>
<dbReference type="AlphaFoldDB" id="A0AAD4QML5"/>
<gene>
    <name evidence="1" type="ORF">B0F90DRAFT_1858802</name>
</gene>
<comment type="caution">
    <text evidence="1">The sequence shown here is derived from an EMBL/GenBank/DDBJ whole genome shotgun (WGS) entry which is preliminary data.</text>
</comment>